<keyword evidence="2 6" id="KW-0812">Transmembrane</keyword>
<dbReference type="OrthoDB" id="3222at2759"/>
<evidence type="ECO:0000256" key="7">
    <source>
        <dbReference type="SAM" id="Phobius"/>
    </source>
</evidence>
<evidence type="ECO:0000256" key="1">
    <source>
        <dbReference type="ARBA" id="ARBA00004127"/>
    </source>
</evidence>
<feature type="transmembrane region" description="Helical" evidence="7">
    <location>
        <begin position="84"/>
        <end position="104"/>
    </location>
</feature>
<dbReference type="GO" id="GO:0015250">
    <property type="term" value="F:water channel activity"/>
    <property type="evidence" value="ECO:0007669"/>
    <property type="project" value="TreeGrafter"/>
</dbReference>
<accession>A0A834LFT4</accession>
<comment type="subcellular location">
    <subcellularLocation>
        <location evidence="1">Endomembrane system</location>
        <topology evidence="1">Multi-pass membrane protein</topology>
    </subcellularLocation>
</comment>
<dbReference type="InterPro" id="IPR034294">
    <property type="entry name" value="Aquaporin_transptr"/>
</dbReference>
<dbReference type="SUPFAM" id="SSF81338">
    <property type="entry name" value="Aquaporin-like"/>
    <property type="match status" value="1"/>
</dbReference>
<evidence type="ECO:0000313" key="8">
    <source>
        <dbReference type="EMBL" id="KAF7132331.1"/>
    </source>
</evidence>
<evidence type="ECO:0000256" key="5">
    <source>
        <dbReference type="ARBA" id="ARBA00023136"/>
    </source>
</evidence>
<keyword evidence="4 7" id="KW-1133">Transmembrane helix</keyword>
<evidence type="ECO:0000313" key="9">
    <source>
        <dbReference type="Proteomes" id="UP000626092"/>
    </source>
</evidence>
<dbReference type="InterPro" id="IPR000425">
    <property type="entry name" value="MIP"/>
</dbReference>
<dbReference type="PRINTS" id="PR00783">
    <property type="entry name" value="MINTRINSICP"/>
</dbReference>
<comment type="similarity">
    <text evidence="6">Belongs to the MIP/aquaporin (TC 1.A.8) family.</text>
</comment>
<feature type="transmembrane region" description="Helical" evidence="7">
    <location>
        <begin position="116"/>
        <end position="136"/>
    </location>
</feature>
<dbReference type="AlphaFoldDB" id="A0A834LFT4"/>
<feature type="transmembrane region" description="Helical" evidence="7">
    <location>
        <begin position="175"/>
        <end position="196"/>
    </location>
</feature>
<organism evidence="8 9">
    <name type="scientific">Rhododendron simsii</name>
    <name type="common">Sims's rhododendron</name>
    <dbReference type="NCBI Taxonomy" id="118357"/>
    <lineage>
        <taxon>Eukaryota</taxon>
        <taxon>Viridiplantae</taxon>
        <taxon>Streptophyta</taxon>
        <taxon>Embryophyta</taxon>
        <taxon>Tracheophyta</taxon>
        <taxon>Spermatophyta</taxon>
        <taxon>Magnoliopsida</taxon>
        <taxon>eudicotyledons</taxon>
        <taxon>Gunneridae</taxon>
        <taxon>Pentapetalae</taxon>
        <taxon>asterids</taxon>
        <taxon>Ericales</taxon>
        <taxon>Ericaceae</taxon>
        <taxon>Ericoideae</taxon>
        <taxon>Rhodoreae</taxon>
        <taxon>Rhododendron</taxon>
    </lineage>
</organism>
<name>A0A834LFT4_RHOSS</name>
<evidence type="ECO:0000256" key="6">
    <source>
        <dbReference type="RuleBase" id="RU000477"/>
    </source>
</evidence>
<evidence type="ECO:0000256" key="4">
    <source>
        <dbReference type="ARBA" id="ARBA00022989"/>
    </source>
</evidence>
<evidence type="ECO:0000256" key="3">
    <source>
        <dbReference type="ARBA" id="ARBA00022737"/>
    </source>
</evidence>
<dbReference type="InterPro" id="IPR023271">
    <property type="entry name" value="Aquaporin-like"/>
</dbReference>
<keyword evidence="5 7" id="KW-0472">Membrane</keyword>
<gene>
    <name evidence="8" type="ORF">RHSIM_Rhsim09G0099300</name>
</gene>
<sequence length="197" mass="21659">MVKLAFGSIGESFSVGSLKAYLAEFISTLLALCVCWCWIRNGLHHLLHKKKTSLKSVYCLRIYIILGNDNFADKLTSDASLDPAGLVAVALAHAFALFVGVSMAANISGGHLNSAITFGLAIGGNITILTAIFYWIAQVLGSTVACFLLQFVTAGMVYPPKNNKKIFIKTETKHFNVYSMAPFYLRVLSWSVFFFYH</sequence>
<feature type="transmembrane region" description="Helical" evidence="7">
    <location>
        <begin position="20"/>
        <end position="40"/>
    </location>
</feature>
<keyword evidence="3" id="KW-0677">Repeat</keyword>
<keyword evidence="6" id="KW-0813">Transport</keyword>
<keyword evidence="9" id="KW-1185">Reference proteome</keyword>
<evidence type="ECO:0000256" key="2">
    <source>
        <dbReference type="ARBA" id="ARBA00022692"/>
    </source>
</evidence>
<dbReference type="Pfam" id="PF00230">
    <property type="entry name" value="MIP"/>
    <property type="match status" value="1"/>
</dbReference>
<dbReference type="PANTHER" id="PTHR45665:SF37">
    <property type="entry name" value="AQUAPORIN TIP2-3-RELATED"/>
    <property type="match status" value="1"/>
</dbReference>
<dbReference type="EMBL" id="WJXA01000009">
    <property type="protein sequence ID" value="KAF7132331.1"/>
    <property type="molecule type" value="Genomic_DNA"/>
</dbReference>
<dbReference type="PANTHER" id="PTHR45665">
    <property type="entry name" value="AQUAPORIN-8"/>
    <property type="match status" value="1"/>
</dbReference>
<dbReference type="GO" id="GO:0012505">
    <property type="term" value="C:endomembrane system"/>
    <property type="evidence" value="ECO:0007669"/>
    <property type="project" value="UniProtKB-SubCell"/>
</dbReference>
<dbReference type="Proteomes" id="UP000626092">
    <property type="component" value="Unassembled WGS sequence"/>
</dbReference>
<dbReference type="GO" id="GO:0009705">
    <property type="term" value="C:plant-type vacuole membrane"/>
    <property type="evidence" value="ECO:0007669"/>
    <property type="project" value="TreeGrafter"/>
</dbReference>
<reference evidence="8" key="1">
    <citation type="submission" date="2019-11" db="EMBL/GenBank/DDBJ databases">
        <authorList>
            <person name="Liu Y."/>
            <person name="Hou J."/>
            <person name="Li T.-Q."/>
            <person name="Guan C.-H."/>
            <person name="Wu X."/>
            <person name="Wu H.-Z."/>
            <person name="Ling F."/>
            <person name="Zhang R."/>
            <person name="Shi X.-G."/>
            <person name="Ren J.-P."/>
            <person name="Chen E.-F."/>
            <person name="Sun J.-M."/>
        </authorList>
    </citation>
    <scope>NUCLEOTIDE SEQUENCE</scope>
    <source>
        <strain evidence="8">Adult_tree_wgs_1</strain>
        <tissue evidence="8">Leaves</tissue>
    </source>
</reference>
<comment type="caution">
    <text evidence="8">The sequence shown here is derived from an EMBL/GenBank/DDBJ whole genome shotgun (WGS) entry which is preliminary data.</text>
</comment>
<protein>
    <submittedName>
        <fullName evidence="8">Uncharacterized protein</fullName>
    </submittedName>
</protein>
<proteinExistence type="inferred from homology"/>
<dbReference type="Gene3D" id="1.20.1080.10">
    <property type="entry name" value="Glycerol uptake facilitator protein"/>
    <property type="match status" value="1"/>
</dbReference>